<dbReference type="PANTHER" id="PTHR10587">
    <property type="entry name" value="GLYCOSYL TRANSFERASE-RELATED"/>
    <property type="match status" value="1"/>
</dbReference>
<evidence type="ECO:0000313" key="4">
    <source>
        <dbReference type="EMBL" id="BAC13374.1"/>
    </source>
</evidence>
<feature type="domain" description="NodB homology" evidence="3">
    <location>
        <begin position="113"/>
        <end position="302"/>
    </location>
</feature>
<dbReference type="InterPro" id="IPR011330">
    <property type="entry name" value="Glyco_hydro/deAcase_b/a-brl"/>
</dbReference>
<dbReference type="SUPFAM" id="SSF88713">
    <property type="entry name" value="Glycoside hydrolase/deacetylase"/>
    <property type="match status" value="1"/>
</dbReference>
<keyword evidence="2" id="KW-0812">Transmembrane</keyword>
<dbReference type="eggNOG" id="COG0726">
    <property type="taxonomic scope" value="Bacteria"/>
</dbReference>
<dbReference type="PROSITE" id="PS51677">
    <property type="entry name" value="NODB"/>
    <property type="match status" value="1"/>
</dbReference>
<dbReference type="GO" id="GO:0005975">
    <property type="term" value="P:carbohydrate metabolic process"/>
    <property type="evidence" value="ECO:0007669"/>
    <property type="project" value="InterPro"/>
</dbReference>
<gene>
    <name evidence="4" type="ordered locus">OB1418</name>
</gene>
<proteinExistence type="predicted"/>
<dbReference type="RefSeq" id="WP_011065824.1">
    <property type="nucleotide sequence ID" value="NC_004193.1"/>
</dbReference>
<organism evidence="4 5">
    <name type="scientific">Oceanobacillus iheyensis (strain DSM 14371 / CIP 107618 / JCM 11309 / KCTC 3954 / HTE831)</name>
    <dbReference type="NCBI Taxonomy" id="221109"/>
    <lineage>
        <taxon>Bacteria</taxon>
        <taxon>Bacillati</taxon>
        <taxon>Bacillota</taxon>
        <taxon>Bacilli</taxon>
        <taxon>Bacillales</taxon>
        <taxon>Bacillaceae</taxon>
        <taxon>Oceanobacillus</taxon>
    </lineage>
</organism>
<dbReference type="STRING" id="221109.gene:10733658"/>
<sequence length="310" mass="35045">MAYNETSNLLNSPWRYYLMKKFRLNTFLYIAIFLCVVLIACSNESDSVGKEKPDEENETNESANAQDKDEPKENDDQDQSEEGKEEELENQEPEYYISEETATVLPLDDANENIVLLTIDDVPDANAVKMAHTLKDLGVGAIFFVNGHFINDDDGAEKLKEIHDMGFLIGNHTNTHPVLPELSKEEQTDEIVSVSNRVEEIIGERPKFFRAPHGMNSDHSKAIAKEENMTIMNWTYGYDYFEAYTEPKALAEAMITGEGPEAGVDYSLLKPGANLLMHDRDWTNEALKDIVEGLQNQGYEIVDPHLIETS</sequence>
<reference evidence="4 5" key="1">
    <citation type="journal article" date="2001" name="FEMS Microbiol. Lett.">
        <title>Oceanobacillus iheyensis gen. nov., sp. nov., a deep-sea extremely halotolerant and alkaliphilic species isolated from a depth of 1050 m on the Iheya Ridge.</title>
        <authorList>
            <person name="Lu J."/>
            <person name="Nogi Y."/>
            <person name="Takami H."/>
        </authorList>
    </citation>
    <scope>NUCLEOTIDE SEQUENCE [LARGE SCALE GENOMIC DNA]</scope>
    <source>
        <strain evidence="5">DSM 14371 / CIP 107618 / JCM 11309 / KCTC 3954 / HTE831</strain>
    </source>
</reference>
<keyword evidence="2" id="KW-0472">Membrane</keyword>
<keyword evidence="2" id="KW-1133">Transmembrane helix</keyword>
<dbReference type="CDD" id="cd10917">
    <property type="entry name" value="CE4_NodB_like_6s_7s"/>
    <property type="match status" value="1"/>
</dbReference>
<dbReference type="HOGENOM" id="CLU_021264_1_1_9"/>
<dbReference type="EMBL" id="BA000028">
    <property type="protein sequence ID" value="BAC13374.1"/>
    <property type="molecule type" value="Genomic_DNA"/>
</dbReference>
<dbReference type="InterPro" id="IPR050248">
    <property type="entry name" value="Polysacc_deacetylase_ArnD"/>
</dbReference>
<dbReference type="GO" id="GO:0016810">
    <property type="term" value="F:hydrolase activity, acting on carbon-nitrogen (but not peptide) bonds"/>
    <property type="evidence" value="ECO:0007669"/>
    <property type="project" value="InterPro"/>
</dbReference>
<reference evidence="4 5" key="2">
    <citation type="journal article" date="2002" name="Nucleic Acids Res.">
        <title>Genome sequence of Oceanobacillus iheyensis isolated from the Iheya Ridge and its unexpected adaptive capabilities to extreme environments.</title>
        <authorList>
            <person name="Takami H."/>
            <person name="Takaki Y."/>
            <person name="Uchiyama I."/>
        </authorList>
    </citation>
    <scope>NUCLEOTIDE SEQUENCE [LARGE SCALE GENOMIC DNA]</scope>
    <source>
        <strain evidence="5">DSM 14371 / CIP 107618 / JCM 11309 / KCTC 3954 / HTE831</strain>
    </source>
</reference>
<evidence type="ECO:0000313" key="5">
    <source>
        <dbReference type="Proteomes" id="UP000000822"/>
    </source>
</evidence>
<dbReference type="Gene3D" id="3.20.20.370">
    <property type="entry name" value="Glycoside hydrolase/deacetylase"/>
    <property type="match status" value="1"/>
</dbReference>
<feature type="region of interest" description="Disordered" evidence="1">
    <location>
        <begin position="46"/>
        <end position="95"/>
    </location>
</feature>
<dbReference type="Pfam" id="PF01522">
    <property type="entry name" value="Polysacc_deac_1"/>
    <property type="match status" value="1"/>
</dbReference>
<feature type="transmembrane region" description="Helical" evidence="2">
    <location>
        <begin position="22"/>
        <end position="40"/>
    </location>
</feature>
<dbReference type="KEGG" id="oih:OB1418"/>
<dbReference type="AlphaFoldDB" id="Q8ER93"/>
<evidence type="ECO:0000256" key="2">
    <source>
        <dbReference type="SAM" id="Phobius"/>
    </source>
</evidence>
<name>Q8ER93_OCEIH</name>
<dbReference type="PhylomeDB" id="Q8ER93"/>
<keyword evidence="5" id="KW-1185">Reference proteome</keyword>
<evidence type="ECO:0000256" key="1">
    <source>
        <dbReference type="SAM" id="MobiDB-lite"/>
    </source>
</evidence>
<dbReference type="Proteomes" id="UP000000822">
    <property type="component" value="Chromosome"/>
</dbReference>
<feature type="compositionally biased region" description="Acidic residues" evidence="1">
    <location>
        <begin position="72"/>
        <end position="92"/>
    </location>
</feature>
<protein>
    <submittedName>
        <fullName evidence="4">Polysaccharide deacetylase</fullName>
    </submittedName>
</protein>
<accession>Q8ER93</accession>
<evidence type="ECO:0000259" key="3">
    <source>
        <dbReference type="PROSITE" id="PS51677"/>
    </source>
</evidence>
<dbReference type="InterPro" id="IPR002509">
    <property type="entry name" value="NODB_dom"/>
</dbReference>